<dbReference type="Proteomes" id="UP000297703">
    <property type="component" value="Unassembled WGS sequence"/>
</dbReference>
<dbReference type="OrthoDB" id="120976at2759"/>
<dbReference type="PANTHER" id="PTHR45690:SF19">
    <property type="entry name" value="NACHT, LRR AND PYD DOMAINS-CONTAINING PROTEIN 3"/>
    <property type="match status" value="1"/>
</dbReference>
<dbReference type="SUPFAM" id="SSF52540">
    <property type="entry name" value="P-loop containing nucleoside triphosphate hydrolases"/>
    <property type="match status" value="1"/>
</dbReference>
<dbReference type="InterPro" id="IPR027417">
    <property type="entry name" value="P-loop_NTPase"/>
</dbReference>
<dbReference type="STRING" id="55544.A0A4D9DDQ3"/>
<proteinExistence type="predicted"/>
<comment type="subcellular location">
    <subcellularLocation>
        <location evidence="1">Cytoplasm</location>
    </subcellularLocation>
</comment>
<dbReference type="EMBL" id="QXTE01004852">
    <property type="protein sequence ID" value="TFJ95554.1"/>
    <property type="molecule type" value="Genomic_DNA"/>
</dbReference>
<dbReference type="InterPro" id="IPR041267">
    <property type="entry name" value="NLRP_HD2"/>
</dbReference>
<keyword evidence="7" id="KW-0812">Transmembrane</keyword>
<evidence type="ECO:0000313" key="7">
    <source>
        <dbReference type="EMBL" id="TFJ95554.1"/>
    </source>
</evidence>
<sequence>MMIENKTPGKSEGQTFSITNRYVELKVISDHHFRKQTHQEHEALAAAGELNEYRLQRRIKGELERIAPDRLFRWCFQSHCLPLSVMVSGVAGVGKTTLVQKFIFDWATGKHYQKFAFVFFFKFREVNEQKMSLESLICQTYPHLRDKLPRVLEDPEKLLFIFDGLDESKTDLKLRRGGSHELCMNPGDVKPVTVIVASLLKQTLLKGCSVLLTSRPSKLTSLEPGVFHRVASIVGFLSKERERYFSMFFGDERVSREAFAYVRDSQVLYTLCYNPSYCWITCTALKPCFIARAGRPQPAPKTVTQLFRMRDTLISVGWLAEYGITDRTLVFQPHHLQVANVVFSPFLTGFLVENPQAEGSSQVTYSFLHLTIQEFFAALVHYLDYKEDKFRDTMAKVRSCKEGDYEIFSCFLAGLSHPATRMPLEKYVGQLKFSAEATHKVIGWLSKTNYEELQSREDPEGKRRLMNILNLLFESRNSQLVRDVVGKDAHMDFSELYLMPVDCTVLAYVLSCCEEIQRLTLDSCFIQNEGLERLRPELHKVRELR</sequence>
<evidence type="ECO:0000256" key="5">
    <source>
        <dbReference type="ARBA" id="ARBA00023198"/>
    </source>
</evidence>
<reference evidence="7 8" key="1">
    <citation type="submission" date="2019-04" db="EMBL/GenBank/DDBJ databases">
        <title>Draft genome of the big-headed turtle Platysternon megacephalum.</title>
        <authorList>
            <person name="Gong S."/>
        </authorList>
    </citation>
    <scope>NUCLEOTIDE SEQUENCE [LARGE SCALE GENOMIC DNA]</scope>
    <source>
        <strain evidence="7">DO16091913</strain>
        <tissue evidence="7">Muscle</tissue>
    </source>
</reference>
<dbReference type="PROSITE" id="PS50837">
    <property type="entry name" value="NACHT"/>
    <property type="match status" value="1"/>
</dbReference>
<dbReference type="Pfam" id="PF05729">
    <property type="entry name" value="NACHT"/>
    <property type="match status" value="1"/>
</dbReference>
<dbReference type="Gene3D" id="3.40.50.300">
    <property type="entry name" value="P-loop containing nucleotide triphosphate hydrolases"/>
    <property type="match status" value="1"/>
</dbReference>
<keyword evidence="2" id="KW-0963">Cytoplasm</keyword>
<protein>
    <submittedName>
        <fullName evidence="7">Proline-rich transmembrane protein 1</fullName>
    </submittedName>
</protein>
<dbReference type="GO" id="GO:0005737">
    <property type="term" value="C:cytoplasm"/>
    <property type="evidence" value="ECO:0007669"/>
    <property type="project" value="UniProtKB-SubCell"/>
</dbReference>
<name>A0A4D9DDQ3_9SAUR</name>
<organism evidence="7 8">
    <name type="scientific">Platysternon megacephalum</name>
    <name type="common">big-headed turtle</name>
    <dbReference type="NCBI Taxonomy" id="55544"/>
    <lineage>
        <taxon>Eukaryota</taxon>
        <taxon>Metazoa</taxon>
        <taxon>Chordata</taxon>
        <taxon>Craniata</taxon>
        <taxon>Vertebrata</taxon>
        <taxon>Euteleostomi</taxon>
        <taxon>Archelosauria</taxon>
        <taxon>Testudinata</taxon>
        <taxon>Testudines</taxon>
        <taxon>Cryptodira</taxon>
        <taxon>Durocryptodira</taxon>
        <taxon>Testudinoidea</taxon>
        <taxon>Platysternidae</taxon>
        <taxon>Platysternon</taxon>
    </lineage>
</organism>
<feature type="domain" description="NACHT" evidence="6">
    <location>
        <begin position="83"/>
        <end position="217"/>
    </location>
</feature>
<dbReference type="InterPro" id="IPR007111">
    <property type="entry name" value="NACHT_NTPase"/>
</dbReference>
<reference evidence="7 8" key="2">
    <citation type="submission" date="2019-04" db="EMBL/GenBank/DDBJ databases">
        <title>The genome sequence of big-headed turtle.</title>
        <authorList>
            <person name="Gong S."/>
        </authorList>
    </citation>
    <scope>NUCLEOTIDE SEQUENCE [LARGE SCALE GENOMIC DNA]</scope>
    <source>
        <strain evidence="7">DO16091913</strain>
        <tissue evidence="7">Muscle</tissue>
    </source>
</reference>
<accession>A0A4D9DDQ3</accession>
<dbReference type="PANTHER" id="PTHR45690">
    <property type="entry name" value="NACHT, LRR AND PYD DOMAINS-CONTAINING PROTEIN 12"/>
    <property type="match status" value="1"/>
</dbReference>
<keyword evidence="7" id="KW-0472">Membrane</keyword>
<evidence type="ECO:0000256" key="3">
    <source>
        <dbReference type="ARBA" id="ARBA00022737"/>
    </source>
</evidence>
<evidence type="ECO:0000256" key="1">
    <source>
        <dbReference type="ARBA" id="ARBA00004496"/>
    </source>
</evidence>
<evidence type="ECO:0000313" key="8">
    <source>
        <dbReference type="Proteomes" id="UP000297703"/>
    </source>
</evidence>
<comment type="caution">
    <text evidence="7">The sequence shown here is derived from an EMBL/GenBank/DDBJ whole genome shotgun (WGS) entry which is preliminary data.</text>
</comment>
<keyword evidence="5" id="KW-0395">Inflammatory response</keyword>
<dbReference type="InterPro" id="IPR050637">
    <property type="entry name" value="NLRP_innate_immun_reg"/>
</dbReference>
<evidence type="ECO:0000256" key="2">
    <source>
        <dbReference type="ARBA" id="ARBA00022490"/>
    </source>
</evidence>
<dbReference type="Pfam" id="PF17776">
    <property type="entry name" value="NLRC4_HD2"/>
    <property type="match status" value="1"/>
</dbReference>
<keyword evidence="8" id="KW-1185">Reference proteome</keyword>
<dbReference type="AlphaFoldDB" id="A0A4D9DDQ3"/>
<keyword evidence="4" id="KW-0832">Ubl conjugation</keyword>
<gene>
    <name evidence="7" type="ORF">DR999_PMT22850</name>
</gene>
<evidence type="ECO:0000259" key="6">
    <source>
        <dbReference type="PROSITE" id="PS50837"/>
    </source>
</evidence>
<keyword evidence="3" id="KW-0677">Repeat</keyword>
<evidence type="ECO:0000256" key="4">
    <source>
        <dbReference type="ARBA" id="ARBA00022843"/>
    </source>
</evidence>